<dbReference type="GO" id="GO:0005737">
    <property type="term" value="C:cytoplasm"/>
    <property type="evidence" value="ECO:0007669"/>
    <property type="project" value="UniProtKB-SubCell"/>
</dbReference>
<comment type="function">
    <text evidence="8">Transfers a GMP moiety from GTP to Mo-molybdopterin (Mo-MPT) cofactor (Moco or molybdenum cofactor) to form Mo-molybdopterin guanine dinucleotide (Mo-MGD) cofactor.</text>
</comment>
<dbReference type="GO" id="GO:0061603">
    <property type="term" value="F:molybdenum cofactor guanylyltransferase activity"/>
    <property type="evidence" value="ECO:0007669"/>
    <property type="project" value="UniProtKB-EC"/>
</dbReference>
<keyword evidence="10" id="KW-0548">Nucleotidyltransferase</keyword>
<feature type="binding site" evidence="8">
    <location>
        <position position="23"/>
    </location>
    <ligand>
        <name>GTP</name>
        <dbReference type="ChEBI" id="CHEBI:37565"/>
    </ligand>
</feature>
<comment type="domain">
    <text evidence="8">The N-terminal domain determines nucleotide recognition and specific binding, while the C-terminal domain determines the specific binding to the target protein.</text>
</comment>
<organism evidence="10 11">
    <name type="scientific">Rouxiella badensis</name>
    <dbReference type="NCBI Taxonomy" id="1646377"/>
    <lineage>
        <taxon>Bacteria</taxon>
        <taxon>Pseudomonadati</taxon>
        <taxon>Pseudomonadota</taxon>
        <taxon>Gammaproteobacteria</taxon>
        <taxon>Enterobacterales</taxon>
        <taxon>Yersiniaceae</taxon>
        <taxon>Rouxiella</taxon>
    </lineage>
</organism>
<comment type="caution">
    <text evidence="8">Lacks conserved residue(s) required for the propagation of feature annotation.</text>
</comment>
<comment type="catalytic activity">
    <reaction evidence="8">
        <text>Mo-molybdopterin + GTP + H(+) = Mo-molybdopterin guanine dinucleotide + diphosphate</text>
        <dbReference type="Rhea" id="RHEA:34243"/>
        <dbReference type="ChEBI" id="CHEBI:15378"/>
        <dbReference type="ChEBI" id="CHEBI:33019"/>
        <dbReference type="ChEBI" id="CHEBI:37565"/>
        <dbReference type="ChEBI" id="CHEBI:71302"/>
        <dbReference type="ChEBI" id="CHEBI:71310"/>
        <dbReference type="EC" id="2.7.7.77"/>
    </reaction>
</comment>
<keyword evidence="1 8" id="KW-0963">Cytoplasm</keyword>
<keyword evidence="7 8" id="KW-0501">Molybdenum cofactor biosynthesis</keyword>
<dbReference type="GO" id="GO:1902758">
    <property type="term" value="P:bis(molybdopterin guanine dinucleotide)molybdenum biosynthetic process"/>
    <property type="evidence" value="ECO:0007669"/>
    <property type="project" value="TreeGrafter"/>
</dbReference>
<keyword evidence="6 8" id="KW-0342">GTP-binding</keyword>
<evidence type="ECO:0000256" key="4">
    <source>
        <dbReference type="ARBA" id="ARBA00022741"/>
    </source>
</evidence>
<evidence type="ECO:0000313" key="11">
    <source>
        <dbReference type="Proteomes" id="UP000192536"/>
    </source>
</evidence>
<dbReference type="Proteomes" id="UP000192536">
    <property type="component" value="Unassembled WGS sequence"/>
</dbReference>
<dbReference type="SUPFAM" id="SSF53448">
    <property type="entry name" value="Nucleotide-diphospho-sugar transferases"/>
    <property type="match status" value="1"/>
</dbReference>
<dbReference type="RefSeq" id="WP_017493115.1">
    <property type="nucleotide sequence ID" value="NZ_CP049603.1"/>
</dbReference>
<keyword evidence="3 8" id="KW-0479">Metal-binding</keyword>
<keyword evidence="11" id="KW-1185">Reference proteome</keyword>
<dbReference type="InterPro" id="IPR013482">
    <property type="entry name" value="Molybde_CF_guanTrfase"/>
</dbReference>
<gene>
    <name evidence="8 10" type="primary">mobA</name>
    <name evidence="10" type="ORF">BS640_21360</name>
</gene>
<protein>
    <recommendedName>
        <fullName evidence="8">Molybdenum cofactor guanylyltransferase</fullName>
        <shortName evidence="8">MoCo guanylyltransferase</shortName>
        <ecNumber evidence="8">2.7.7.77</ecNumber>
    </recommendedName>
    <alternativeName>
        <fullName evidence="8">GTP:molybdopterin guanylyltransferase</fullName>
    </alternativeName>
    <alternativeName>
        <fullName evidence="8">Mo-MPT guanylyltransferase</fullName>
    </alternativeName>
    <alternativeName>
        <fullName evidence="8">Molybdopterin guanylyltransferase</fullName>
    </alternativeName>
    <alternativeName>
        <fullName evidence="8">Molybdopterin-guanine dinucleotide synthase</fullName>
        <shortName evidence="8">MGD synthase</shortName>
    </alternativeName>
</protein>
<dbReference type="GO" id="GO:0005525">
    <property type="term" value="F:GTP binding"/>
    <property type="evidence" value="ECO:0007669"/>
    <property type="project" value="UniProtKB-UniRule"/>
</dbReference>
<evidence type="ECO:0000256" key="6">
    <source>
        <dbReference type="ARBA" id="ARBA00023134"/>
    </source>
</evidence>
<name>A0A1X0W9I2_9GAMM</name>
<feature type="binding site" evidence="8">
    <location>
        <position position="98"/>
    </location>
    <ligand>
        <name>GTP</name>
        <dbReference type="ChEBI" id="CHEBI:37565"/>
    </ligand>
</feature>
<proteinExistence type="inferred from homology"/>
<dbReference type="InterPro" id="IPR029044">
    <property type="entry name" value="Nucleotide-diphossugar_trans"/>
</dbReference>
<evidence type="ECO:0000256" key="2">
    <source>
        <dbReference type="ARBA" id="ARBA00022679"/>
    </source>
</evidence>
<dbReference type="CDD" id="cd02503">
    <property type="entry name" value="MobA"/>
    <property type="match status" value="1"/>
</dbReference>
<feature type="binding site" evidence="8">
    <location>
        <begin position="11"/>
        <end position="13"/>
    </location>
    <ligand>
        <name>GTP</name>
        <dbReference type="ChEBI" id="CHEBI:37565"/>
    </ligand>
</feature>
<dbReference type="GO" id="GO:0046872">
    <property type="term" value="F:metal ion binding"/>
    <property type="evidence" value="ECO:0007669"/>
    <property type="project" value="UniProtKB-KW"/>
</dbReference>
<keyword evidence="4 8" id="KW-0547">Nucleotide-binding</keyword>
<dbReference type="EC" id="2.7.7.77" evidence="8"/>
<feature type="binding site" evidence="8">
    <location>
        <position position="68"/>
    </location>
    <ligand>
        <name>GTP</name>
        <dbReference type="ChEBI" id="CHEBI:37565"/>
    </ligand>
</feature>
<keyword evidence="2 8" id="KW-0808">Transferase</keyword>
<dbReference type="HAMAP" id="MF_00316">
    <property type="entry name" value="MobA"/>
    <property type="match status" value="1"/>
</dbReference>
<evidence type="ECO:0000256" key="1">
    <source>
        <dbReference type="ARBA" id="ARBA00022490"/>
    </source>
</evidence>
<dbReference type="PANTHER" id="PTHR19136">
    <property type="entry name" value="MOLYBDENUM COFACTOR GUANYLYLTRANSFERASE"/>
    <property type="match status" value="1"/>
</dbReference>
<dbReference type="PANTHER" id="PTHR19136:SF81">
    <property type="entry name" value="MOLYBDENUM COFACTOR GUANYLYLTRANSFERASE"/>
    <property type="match status" value="1"/>
</dbReference>
<evidence type="ECO:0000313" key="10">
    <source>
        <dbReference type="EMBL" id="ORJ23458.1"/>
    </source>
</evidence>
<comment type="subunit">
    <text evidence="8">Monomer.</text>
</comment>
<feature type="domain" description="MobA-like NTP transferase" evidence="9">
    <location>
        <begin position="8"/>
        <end position="155"/>
    </location>
</feature>
<dbReference type="AlphaFoldDB" id="A0A1X0W9I2"/>
<evidence type="ECO:0000259" key="9">
    <source>
        <dbReference type="Pfam" id="PF12804"/>
    </source>
</evidence>
<evidence type="ECO:0000256" key="8">
    <source>
        <dbReference type="HAMAP-Rule" id="MF_00316"/>
    </source>
</evidence>
<evidence type="ECO:0000256" key="3">
    <source>
        <dbReference type="ARBA" id="ARBA00022723"/>
    </source>
</evidence>
<keyword evidence="5 8" id="KW-0460">Magnesium</keyword>
<dbReference type="GeneID" id="93568158"/>
<dbReference type="STRING" id="1646377.BS640_21360"/>
<dbReference type="EMBL" id="MRWE01000053">
    <property type="protein sequence ID" value="ORJ23458.1"/>
    <property type="molecule type" value="Genomic_DNA"/>
</dbReference>
<dbReference type="NCBIfam" id="TIGR02665">
    <property type="entry name" value="molyb_mobA"/>
    <property type="match status" value="1"/>
</dbReference>
<accession>A0A1X0W9I2</accession>
<dbReference type="InterPro" id="IPR025877">
    <property type="entry name" value="MobA-like_NTP_Trfase"/>
</dbReference>
<evidence type="ECO:0000256" key="7">
    <source>
        <dbReference type="ARBA" id="ARBA00023150"/>
    </source>
</evidence>
<evidence type="ECO:0000256" key="5">
    <source>
        <dbReference type="ARBA" id="ARBA00022842"/>
    </source>
</evidence>
<comment type="similarity">
    <text evidence="8">Belongs to the MobA family.</text>
</comment>
<feature type="binding site" evidence="8">
    <location>
        <position position="98"/>
    </location>
    <ligand>
        <name>Mg(2+)</name>
        <dbReference type="ChEBI" id="CHEBI:18420"/>
    </ligand>
</feature>
<dbReference type="Pfam" id="PF12804">
    <property type="entry name" value="NTP_transf_3"/>
    <property type="match status" value="1"/>
</dbReference>
<dbReference type="Gene3D" id="3.90.550.10">
    <property type="entry name" value="Spore Coat Polysaccharide Biosynthesis Protein SpsA, Chain A"/>
    <property type="match status" value="1"/>
</dbReference>
<comment type="cofactor">
    <cofactor evidence="8">
        <name>Mg(2+)</name>
        <dbReference type="ChEBI" id="CHEBI:18420"/>
    </cofactor>
</comment>
<sequence length="194" mass="21304">MIESAITGVILAGGRSSRMGQDKGLVQVNGLPLFVHISKRLAPQVNTLLISSNQNQEHYAAFYPVIGDLIPDYAGPLSGMLAALVASETEWVAFVPCDVPAFPDNLVQRLWNARGQSAAVYATDAERAHPALCLLNKSLIPTLRDYLTRGERKVMLFFKQCAAQQVTFDDPSCFANLNTPEDVQRWQAIRGESE</sequence>
<reference evidence="10 11" key="1">
    <citation type="journal article" date="2017" name="Int. J. Syst. Evol. Microbiol.">
        <title>Rouxiella badensis sp. nov. and Rouxiella silvae sp. nov. isolated from peat bog soil in Germany and emendation of the genus description.</title>
        <authorList>
            <person name="Le Fleche-Mateos A."/>
            <person name="Kugler J.H."/>
            <person name="Hansen S.H."/>
            <person name="Syldatk C."/>
            <person name="Hausmann R."/>
            <person name="Lomprez F."/>
            <person name="Vandenbogaert M."/>
            <person name="Manuguerra J.C."/>
            <person name="Grimont P.A."/>
        </authorList>
    </citation>
    <scope>NUCLEOTIDE SEQUENCE [LARGE SCALE GENOMIC DNA]</scope>
    <source>
        <strain evidence="10 11">DSM 100043</strain>
    </source>
</reference>
<comment type="caution">
    <text evidence="10">The sequence shown here is derived from an EMBL/GenBank/DDBJ whole genome shotgun (WGS) entry which is preliminary data.</text>
</comment>
<comment type="subcellular location">
    <subcellularLocation>
        <location evidence="8">Cytoplasm</location>
    </subcellularLocation>
</comment>